<dbReference type="HOGENOM" id="CLU_1608683_0_0_0"/>
<dbReference type="KEGG" id="aba:Acid345_2124"/>
<evidence type="ECO:0000313" key="2">
    <source>
        <dbReference type="EMBL" id="ABF41125.1"/>
    </source>
</evidence>
<feature type="compositionally biased region" description="Low complexity" evidence="1">
    <location>
        <begin position="117"/>
        <end position="146"/>
    </location>
</feature>
<dbReference type="EnsemblBacteria" id="ABF41125">
    <property type="protein sequence ID" value="ABF41125"/>
    <property type="gene ID" value="Acid345_2124"/>
</dbReference>
<name>Q1IPS5_KORVE</name>
<reference evidence="2 3" key="1">
    <citation type="journal article" date="2009" name="Appl. Environ. Microbiol.">
        <title>Three genomes from the phylum Acidobacteria provide insight into the lifestyles of these microorganisms in soils.</title>
        <authorList>
            <person name="Ward N.L."/>
            <person name="Challacombe J.F."/>
            <person name="Janssen P.H."/>
            <person name="Henrissat B."/>
            <person name="Coutinho P.M."/>
            <person name="Wu M."/>
            <person name="Xie G."/>
            <person name="Haft D.H."/>
            <person name="Sait M."/>
            <person name="Badger J."/>
            <person name="Barabote R.D."/>
            <person name="Bradley B."/>
            <person name="Brettin T.S."/>
            <person name="Brinkac L.M."/>
            <person name="Bruce D."/>
            <person name="Creasy T."/>
            <person name="Daugherty S.C."/>
            <person name="Davidsen T.M."/>
            <person name="DeBoy R.T."/>
            <person name="Detter J.C."/>
            <person name="Dodson R.J."/>
            <person name="Durkin A.S."/>
            <person name="Ganapathy A."/>
            <person name="Gwinn-Giglio M."/>
            <person name="Han C.S."/>
            <person name="Khouri H."/>
            <person name="Kiss H."/>
            <person name="Kothari S.P."/>
            <person name="Madupu R."/>
            <person name="Nelson K.E."/>
            <person name="Nelson W.C."/>
            <person name="Paulsen I."/>
            <person name="Penn K."/>
            <person name="Ren Q."/>
            <person name="Rosovitz M.J."/>
            <person name="Selengut J.D."/>
            <person name="Shrivastava S."/>
            <person name="Sullivan S.A."/>
            <person name="Tapia R."/>
            <person name="Thompson L.S."/>
            <person name="Watkins K.L."/>
            <person name="Yang Q."/>
            <person name="Yu C."/>
            <person name="Zafar N."/>
            <person name="Zhou L."/>
            <person name="Kuske C.R."/>
        </authorList>
    </citation>
    <scope>NUCLEOTIDE SEQUENCE [LARGE SCALE GENOMIC DNA]</scope>
    <source>
        <strain evidence="2 3">Ellin345</strain>
    </source>
</reference>
<proteinExistence type="predicted"/>
<feature type="compositionally biased region" description="Polar residues" evidence="1">
    <location>
        <begin position="147"/>
        <end position="165"/>
    </location>
</feature>
<dbReference type="AlphaFoldDB" id="Q1IPS5"/>
<accession>Q1IPS5</accession>
<gene>
    <name evidence="2" type="ordered locus">Acid345_2124</name>
</gene>
<dbReference type="EMBL" id="CP000360">
    <property type="protein sequence ID" value="ABF41125.1"/>
    <property type="molecule type" value="Genomic_DNA"/>
</dbReference>
<dbReference type="Proteomes" id="UP000002432">
    <property type="component" value="Chromosome"/>
</dbReference>
<evidence type="ECO:0000313" key="3">
    <source>
        <dbReference type="Proteomes" id="UP000002432"/>
    </source>
</evidence>
<protein>
    <submittedName>
        <fullName evidence="2">Proteophosphoglycan 5</fullName>
    </submittedName>
</protein>
<sequence>MWSSPLRHFVSLHEQKVQRSQNMRKLILTAVALMCSGLWAVAQSSSTPSSASPSGQSAGAPSSSSSSAGAATTVDGCLSGSAGAYTIKDKATGTTYNLSGPTSSLSAHVGHEIQVVGTTASASSGSSSGSTSSTSSTPSSASGSSGNQTLNVTSAKMVSSSCSNQ</sequence>
<organism evidence="2 3">
    <name type="scientific">Koribacter versatilis (strain Ellin345)</name>
    <dbReference type="NCBI Taxonomy" id="204669"/>
    <lineage>
        <taxon>Bacteria</taxon>
        <taxon>Pseudomonadati</taxon>
        <taxon>Acidobacteriota</taxon>
        <taxon>Terriglobia</taxon>
        <taxon>Terriglobales</taxon>
        <taxon>Candidatus Korobacteraceae</taxon>
        <taxon>Candidatus Korobacter</taxon>
    </lineage>
</organism>
<keyword evidence="3" id="KW-1185">Reference proteome</keyword>
<feature type="region of interest" description="Disordered" evidence="1">
    <location>
        <begin position="116"/>
        <end position="165"/>
    </location>
</feature>
<feature type="region of interest" description="Disordered" evidence="1">
    <location>
        <begin position="46"/>
        <end position="71"/>
    </location>
</feature>
<evidence type="ECO:0000256" key="1">
    <source>
        <dbReference type="SAM" id="MobiDB-lite"/>
    </source>
</evidence>